<organism evidence="2 3">
    <name type="scientific">Lampropedia hyalina DSM 16112</name>
    <dbReference type="NCBI Taxonomy" id="1122156"/>
    <lineage>
        <taxon>Bacteria</taxon>
        <taxon>Pseudomonadati</taxon>
        <taxon>Pseudomonadota</taxon>
        <taxon>Betaproteobacteria</taxon>
        <taxon>Burkholderiales</taxon>
        <taxon>Comamonadaceae</taxon>
        <taxon>Lampropedia</taxon>
    </lineage>
</organism>
<dbReference type="GO" id="GO:0005886">
    <property type="term" value="C:plasma membrane"/>
    <property type="evidence" value="ECO:0007669"/>
    <property type="project" value="TreeGrafter"/>
</dbReference>
<reference evidence="2 3" key="1">
    <citation type="submission" date="2016-11" db="EMBL/GenBank/DDBJ databases">
        <authorList>
            <person name="Jaros S."/>
            <person name="Januszkiewicz K."/>
            <person name="Wedrychowicz H."/>
        </authorList>
    </citation>
    <scope>NUCLEOTIDE SEQUENCE [LARGE SCALE GENOMIC DNA]</scope>
    <source>
        <strain evidence="2 3">DSM 16112</strain>
    </source>
</reference>
<dbReference type="PANTHER" id="PTHR38598:SF1">
    <property type="entry name" value="INNER MEMBRANE PROTEIN YJCH"/>
    <property type="match status" value="1"/>
</dbReference>
<protein>
    <submittedName>
        <fullName evidence="2">Uncharacterized membrane protein, DUF485 family</fullName>
    </submittedName>
</protein>
<proteinExistence type="predicted"/>
<gene>
    <name evidence="2" type="ORF">SAMN02745117_00411</name>
</gene>
<name>A0A1M4U1X6_9BURK</name>
<dbReference type="OrthoDB" id="5297034at2"/>
<dbReference type="RefSeq" id="WP_073354127.1">
    <property type="nucleotide sequence ID" value="NZ_FQUZ01000003.1"/>
</dbReference>
<dbReference type="InterPro" id="IPR007436">
    <property type="entry name" value="DUF485"/>
</dbReference>
<dbReference type="InterPro" id="IPR052959">
    <property type="entry name" value="Inner_membrane_assoc"/>
</dbReference>
<dbReference type="STRING" id="1122156.SAMN02745117_00411"/>
<keyword evidence="1" id="KW-0812">Transmembrane</keyword>
<keyword evidence="1" id="KW-0472">Membrane</keyword>
<accession>A0A1M4U1X6</accession>
<keyword evidence="1" id="KW-1133">Transmembrane helix</keyword>
<dbReference type="Pfam" id="PF04341">
    <property type="entry name" value="DUF485"/>
    <property type="match status" value="1"/>
</dbReference>
<feature type="transmembrane region" description="Helical" evidence="1">
    <location>
        <begin position="62"/>
        <end position="83"/>
    </location>
</feature>
<dbReference type="PANTHER" id="PTHR38598">
    <property type="entry name" value="INNER MEMBRANE PROTEIN YJCH"/>
    <property type="match status" value="1"/>
</dbReference>
<evidence type="ECO:0000313" key="3">
    <source>
        <dbReference type="Proteomes" id="UP000184327"/>
    </source>
</evidence>
<sequence length="101" mass="11490">MNEQQRKIHRNPKLTELVRTRQRLAWGLTTAVLGSFFCYLMVGILRPDWLAAPVVGDSIIGLGWLLGAIIIVLSWLATGLYAWRANSHFDRLSREILEESV</sequence>
<feature type="transmembrane region" description="Helical" evidence="1">
    <location>
        <begin position="24"/>
        <end position="42"/>
    </location>
</feature>
<evidence type="ECO:0000313" key="2">
    <source>
        <dbReference type="EMBL" id="SHE50683.1"/>
    </source>
</evidence>
<dbReference type="AlphaFoldDB" id="A0A1M4U1X6"/>
<dbReference type="Proteomes" id="UP000184327">
    <property type="component" value="Unassembled WGS sequence"/>
</dbReference>
<keyword evidence="3" id="KW-1185">Reference proteome</keyword>
<dbReference type="EMBL" id="FQUZ01000003">
    <property type="protein sequence ID" value="SHE50683.1"/>
    <property type="molecule type" value="Genomic_DNA"/>
</dbReference>
<evidence type="ECO:0000256" key="1">
    <source>
        <dbReference type="SAM" id="Phobius"/>
    </source>
</evidence>